<dbReference type="Proteomes" id="UP000597762">
    <property type="component" value="Unassembled WGS sequence"/>
</dbReference>
<dbReference type="EMBL" id="CAHIKZ030005380">
    <property type="protein sequence ID" value="CAE1323578.1"/>
    <property type="molecule type" value="Genomic_DNA"/>
</dbReference>
<keyword evidence="3" id="KW-1185">Reference proteome</keyword>
<name>A0A812ELH5_ACAPH</name>
<proteinExistence type="predicted"/>
<sequence length="259" mass="30381">MHTSFQFFFQSLPFGINRQSHFFLSLCSKPRLQLKCLPSVPAYISYYLRRSISYLNFLTPPRFFEAYTIVSDYFLTLSFLSFISFFLFHFPFRTPPFVISSSFSSNKIPSSPFCSSFNCRFLFSTSKQSPPLFLYPQLVTASFSLPPVSRRLLFSSSSQSPPPYSTQSLSPFFFNNSAQCLFSYLQWLFRLLPFFFIPDSLRLHIRSKIFTTNFISSLFSFSAPPPRPDLNPRLQLHQSIFFFRFCLSALIFFSFFFLY</sequence>
<accession>A0A812ELH5</accession>
<organism evidence="2 3">
    <name type="scientific">Acanthosepion pharaonis</name>
    <name type="common">Pharaoh cuttlefish</name>
    <name type="synonym">Sepia pharaonis</name>
    <dbReference type="NCBI Taxonomy" id="158019"/>
    <lineage>
        <taxon>Eukaryota</taxon>
        <taxon>Metazoa</taxon>
        <taxon>Spiralia</taxon>
        <taxon>Lophotrochozoa</taxon>
        <taxon>Mollusca</taxon>
        <taxon>Cephalopoda</taxon>
        <taxon>Coleoidea</taxon>
        <taxon>Decapodiformes</taxon>
        <taxon>Sepiida</taxon>
        <taxon>Sepiina</taxon>
        <taxon>Sepiidae</taxon>
        <taxon>Acanthosepion</taxon>
    </lineage>
</organism>
<evidence type="ECO:0000313" key="3">
    <source>
        <dbReference type="Proteomes" id="UP000597762"/>
    </source>
</evidence>
<keyword evidence="1" id="KW-0472">Membrane</keyword>
<comment type="caution">
    <text evidence="2">The sequence shown here is derived from an EMBL/GenBank/DDBJ whole genome shotgun (WGS) entry which is preliminary data.</text>
</comment>
<protein>
    <submittedName>
        <fullName evidence="2">Uncharacterized protein</fullName>
    </submittedName>
</protein>
<keyword evidence="1" id="KW-1133">Transmembrane helix</keyword>
<reference evidence="2" key="1">
    <citation type="submission" date="2021-01" db="EMBL/GenBank/DDBJ databases">
        <authorList>
            <person name="Li R."/>
            <person name="Bekaert M."/>
        </authorList>
    </citation>
    <scope>NUCLEOTIDE SEQUENCE</scope>
    <source>
        <strain evidence="2">Farmed</strain>
    </source>
</reference>
<keyword evidence="1" id="KW-0812">Transmembrane</keyword>
<gene>
    <name evidence="2" type="ORF">SPHA_73488</name>
</gene>
<evidence type="ECO:0000313" key="2">
    <source>
        <dbReference type="EMBL" id="CAE1323578.1"/>
    </source>
</evidence>
<evidence type="ECO:0000256" key="1">
    <source>
        <dbReference type="SAM" id="Phobius"/>
    </source>
</evidence>
<dbReference type="AlphaFoldDB" id="A0A812ELH5"/>
<feature type="transmembrane region" description="Helical" evidence="1">
    <location>
        <begin position="73"/>
        <end position="92"/>
    </location>
</feature>
<feature type="transmembrane region" description="Helical" evidence="1">
    <location>
        <begin position="241"/>
        <end position="258"/>
    </location>
</feature>